<protein>
    <submittedName>
        <fullName evidence="2">Cold shock domain-containing</fullName>
    </submittedName>
</protein>
<keyword evidence="3" id="KW-1185">Reference proteome</keyword>
<dbReference type="InterPro" id="IPR012340">
    <property type="entry name" value="NA-bd_OB-fold"/>
</dbReference>
<evidence type="ECO:0000256" key="1">
    <source>
        <dbReference type="SAM" id="MobiDB-lite"/>
    </source>
</evidence>
<evidence type="ECO:0000313" key="2">
    <source>
        <dbReference type="EMBL" id="CAB4029566.1"/>
    </source>
</evidence>
<gene>
    <name evidence="2" type="ORF">PACLA_8A064084</name>
</gene>
<dbReference type="InterPro" id="IPR002059">
    <property type="entry name" value="CSP_DNA-bd"/>
</dbReference>
<name>A0A7D9JGY1_PARCT</name>
<feature type="compositionally biased region" description="Polar residues" evidence="1">
    <location>
        <begin position="36"/>
        <end position="46"/>
    </location>
</feature>
<proteinExistence type="predicted"/>
<dbReference type="AlphaFoldDB" id="A0A7D9JGY1"/>
<dbReference type="GO" id="GO:0003676">
    <property type="term" value="F:nucleic acid binding"/>
    <property type="evidence" value="ECO:0007669"/>
    <property type="project" value="InterPro"/>
</dbReference>
<dbReference type="SUPFAM" id="SSF50249">
    <property type="entry name" value="Nucleic acid-binding proteins"/>
    <property type="match status" value="1"/>
</dbReference>
<sequence length="211" mass="23634">EKDVVEPAVARLRDKSKKHSSPSTSHREKDHPKDGINQTRSVNQTKMPDIKRWEEGVVVRLSSGQDFGFITSDSKSYGKDIFFHRRSLVNKGQLPHVGNRVQFYITKTKKGHEANEIRVQNQAASVQKWDQLTGIQEGFVDSTSDDGGYIISGSFSHLGYLSFCKKDVLDGSGQITDGTKVHFKVQKRGGKCIAVQINVIGYLNQAKRKKT</sequence>
<organism evidence="2 3">
    <name type="scientific">Paramuricea clavata</name>
    <name type="common">Red gorgonian</name>
    <name type="synonym">Violescent sea-whip</name>
    <dbReference type="NCBI Taxonomy" id="317549"/>
    <lineage>
        <taxon>Eukaryota</taxon>
        <taxon>Metazoa</taxon>
        <taxon>Cnidaria</taxon>
        <taxon>Anthozoa</taxon>
        <taxon>Octocorallia</taxon>
        <taxon>Malacalcyonacea</taxon>
        <taxon>Plexauridae</taxon>
        <taxon>Paramuricea</taxon>
    </lineage>
</organism>
<evidence type="ECO:0000313" key="3">
    <source>
        <dbReference type="Proteomes" id="UP001152795"/>
    </source>
</evidence>
<dbReference type="EMBL" id="CACRXK020016254">
    <property type="protein sequence ID" value="CAB4029566.1"/>
    <property type="molecule type" value="Genomic_DNA"/>
</dbReference>
<comment type="caution">
    <text evidence="2">The sequence shown here is derived from an EMBL/GenBank/DDBJ whole genome shotgun (WGS) entry which is preliminary data.</text>
</comment>
<dbReference type="InterPro" id="IPR011129">
    <property type="entry name" value="CSD"/>
</dbReference>
<dbReference type="Pfam" id="PF00313">
    <property type="entry name" value="CSD"/>
    <property type="match status" value="1"/>
</dbReference>
<dbReference type="PROSITE" id="PS51857">
    <property type="entry name" value="CSD_2"/>
    <property type="match status" value="1"/>
</dbReference>
<feature type="compositionally biased region" description="Basic and acidic residues" evidence="1">
    <location>
        <begin position="25"/>
        <end position="34"/>
    </location>
</feature>
<dbReference type="SMART" id="SM00357">
    <property type="entry name" value="CSP"/>
    <property type="match status" value="1"/>
</dbReference>
<accession>A0A7D9JGY1</accession>
<reference evidence="2" key="1">
    <citation type="submission" date="2020-04" db="EMBL/GenBank/DDBJ databases">
        <authorList>
            <person name="Alioto T."/>
            <person name="Alioto T."/>
            <person name="Gomez Garrido J."/>
        </authorList>
    </citation>
    <scope>NUCLEOTIDE SEQUENCE</scope>
    <source>
        <strain evidence="2">A484AB</strain>
    </source>
</reference>
<feature type="region of interest" description="Disordered" evidence="1">
    <location>
        <begin position="1"/>
        <end position="47"/>
    </location>
</feature>
<dbReference type="Gene3D" id="2.40.50.140">
    <property type="entry name" value="Nucleic acid-binding proteins"/>
    <property type="match status" value="1"/>
</dbReference>
<feature type="non-terminal residue" evidence="2">
    <location>
        <position position="1"/>
    </location>
</feature>
<dbReference type="Proteomes" id="UP001152795">
    <property type="component" value="Unassembled WGS sequence"/>
</dbReference>